<sequence>VHKNNGCLFLKEGFIMNQKIPNYINQLKKILNVESIDIDTITYTPASSEPEHEIELPIYTCSNNDETIHIITDFQGKVFDVFLPYNINGKQLLKYSKVLKILSKNKSDKTVITESLEQALYLANF</sequence>
<feature type="non-terminal residue" evidence="1">
    <location>
        <position position="1"/>
    </location>
</feature>
<organism evidence="1 2">
    <name type="scientific">Lactobacillus jensenii</name>
    <dbReference type="NCBI Taxonomy" id="109790"/>
    <lineage>
        <taxon>Bacteria</taxon>
        <taxon>Bacillati</taxon>
        <taxon>Bacillota</taxon>
        <taxon>Bacilli</taxon>
        <taxon>Lactobacillales</taxon>
        <taxon>Lactobacillaceae</taxon>
        <taxon>Lactobacillus</taxon>
    </lineage>
</organism>
<dbReference type="EMBL" id="JBBVUL010000024">
    <property type="protein sequence ID" value="MEL0565972.1"/>
    <property type="molecule type" value="Genomic_DNA"/>
</dbReference>
<proteinExistence type="predicted"/>
<evidence type="ECO:0000313" key="2">
    <source>
        <dbReference type="Proteomes" id="UP001385848"/>
    </source>
</evidence>
<dbReference type="Proteomes" id="UP001385848">
    <property type="component" value="Unassembled WGS sequence"/>
</dbReference>
<name>A0ABU9FK79_LACJE</name>
<dbReference type="RefSeq" id="WP_341550017.1">
    <property type="nucleotide sequence ID" value="NZ_JBBVUL010000024.1"/>
</dbReference>
<reference evidence="1 2" key="1">
    <citation type="submission" date="2024-04" db="EMBL/GenBank/DDBJ databases">
        <title>Three lactobacilli isolated from voided urine samples from females with type 2 diabetes.</title>
        <authorList>
            <person name="Kula A."/>
            <person name="Stegman N."/>
            <person name="Putonti C."/>
        </authorList>
    </citation>
    <scope>NUCLEOTIDE SEQUENCE [LARGE SCALE GENOMIC DNA]</scope>
    <source>
        <strain evidence="1 2">1855</strain>
    </source>
</reference>
<evidence type="ECO:0000313" key="1">
    <source>
        <dbReference type="EMBL" id="MEL0565972.1"/>
    </source>
</evidence>
<protein>
    <submittedName>
        <fullName evidence="1">Uncharacterized protein</fullName>
    </submittedName>
</protein>
<keyword evidence="2" id="KW-1185">Reference proteome</keyword>
<comment type="caution">
    <text evidence="1">The sequence shown here is derived from an EMBL/GenBank/DDBJ whole genome shotgun (WGS) entry which is preliminary data.</text>
</comment>
<accession>A0ABU9FK79</accession>
<gene>
    <name evidence="1" type="ORF">AAC431_08645</name>
</gene>